<accession>A0A0J7IXP5</accession>
<reference evidence="1 2" key="1">
    <citation type="journal article" date="2004" name="Int. J. Syst. Evol. Microbiol.">
        <title>Kaistella koreensis gen. nov., sp. nov., a novel member of the Chryseobacterium-Bergeyella-Riemerella branch.</title>
        <authorList>
            <person name="Kim M.K."/>
            <person name="Im W.T."/>
            <person name="Shin Y.K."/>
            <person name="Lim J.H."/>
            <person name="Kim S.H."/>
            <person name="Lee B.C."/>
            <person name="Park M.Y."/>
            <person name="Lee K.Y."/>
            <person name="Lee S.T."/>
        </authorList>
    </citation>
    <scope>NUCLEOTIDE SEQUENCE [LARGE SCALE GENOMIC DNA]</scope>
    <source>
        <strain evidence="1 2">CCUG 49689</strain>
    </source>
</reference>
<dbReference type="AlphaFoldDB" id="A0A0J7IXP5"/>
<name>A0A0J7IXP5_9FLAO</name>
<comment type="caution">
    <text evidence="1">The sequence shown here is derived from an EMBL/GenBank/DDBJ whole genome shotgun (WGS) entry which is preliminary data.</text>
</comment>
<dbReference type="STRING" id="1304281.ACM44_11620"/>
<protein>
    <submittedName>
        <fullName evidence="1">Uncharacterized protein</fullName>
    </submittedName>
</protein>
<organism evidence="1 2">
    <name type="scientific">Chryseobacterium koreense CCUG 49689</name>
    <dbReference type="NCBI Taxonomy" id="1304281"/>
    <lineage>
        <taxon>Bacteria</taxon>
        <taxon>Pseudomonadati</taxon>
        <taxon>Bacteroidota</taxon>
        <taxon>Flavobacteriia</taxon>
        <taxon>Flavobacteriales</taxon>
        <taxon>Weeksellaceae</taxon>
        <taxon>Chryseobacterium group</taxon>
        <taxon>Chryseobacterium</taxon>
    </lineage>
</organism>
<proteinExistence type="predicted"/>
<sequence>MVGIDAQVGINTAAPATTLEIVAKSPATHVEGILIPKLTGDQIFNMPITPASNEGNLVYAISPASVSNQTGVGVNLTEKGYFYWDGSAWVSIANNTTIINNILALVKPMNFAYGDNNDFPQGGTFFNSPHSPDLKLLNPIYGNAGGTPDLILESNPLNVQMWDNATSTIKFPQQLKGYAITINVSLKYQQVSSNSLSTRLVAYTGDALTDGATGFYISGGTKIKDLFFKLNATSGFTYVRDELVMSPVIVTQEIVDHGIKIFVGGTGNTHIEYYEPVISVNYGVVNTTL</sequence>
<dbReference type="Proteomes" id="UP000035900">
    <property type="component" value="Unassembled WGS sequence"/>
</dbReference>
<gene>
    <name evidence="1" type="ORF">ACM44_11620</name>
</gene>
<evidence type="ECO:0000313" key="2">
    <source>
        <dbReference type="Proteomes" id="UP000035900"/>
    </source>
</evidence>
<evidence type="ECO:0000313" key="1">
    <source>
        <dbReference type="EMBL" id="KMQ70564.1"/>
    </source>
</evidence>
<keyword evidence="2" id="KW-1185">Reference proteome</keyword>
<dbReference type="EMBL" id="LFNG01000016">
    <property type="protein sequence ID" value="KMQ70564.1"/>
    <property type="molecule type" value="Genomic_DNA"/>
</dbReference>
<dbReference type="PATRIC" id="fig|1304281.5.peg.2493"/>